<keyword evidence="1" id="KW-0472">Membrane</keyword>
<evidence type="ECO:0000313" key="2">
    <source>
        <dbReference type="EMBL" id="MCE7507030.1"/>
    </source>
</evidence>
<evidence type="ECO:0000256" key="1">
    <source>
        <dbReference type="SAM" id="Phobius"/>
    </source>
</evidence>
<feature type="transmembrane region" description="Helical" evidence="1">
    <location>
        <begin position="116"/>
        <end position="136"/>
    </location>
</feature>
<dbReference type="KEGG" id="axe:P40_04995"/>
<feature type="transmembrane region" description="Helical" evidence="1">
    <location>
        <begin position="21"/>
        <end position="42"/>
    </location>
</feature>
<name>A0A9Q3ZBB4_9GAMM</name>
<protein>
    <recommendedName>
        <fullName evidence="4">Yip1 domain-containing protein</fullName>
    </recommendedName>
</protein>
<evidence type="ECO:0000313" key="3">
    <source>
        <dbReference type="Proteomes" id="UP001107961"/>
    </source>
</evidence>
<feature type="transmembrane region" description="Helical" evidence="1">
    <location>
        <begin position="54"/>
        <end position="75"/>
    </location>
</feature>
<proteinExistence type="predicted"/>
<dbReference type="Proteomes" id="UP001107961">
    <property type="component" value="Unassembled WGS sequence"/>
</dbReference>
<feature type="transmembrane region" description="Helical" evidence="1">
    <location>
        <begin position="145"/>
        <end position="166"/>
    </location>
</feature>
<accession>A0A9Q3ZBB4</accession>
<sequence length="172" mass="19002">MNALIRLFWRLSLFRKGPEDMPYAPPLLVILLVAWLIMQGLSANLQTSLPAGQLIAVQWISLLLVTAVTTAALAFKGLLTRWVQTMMALLGLDLLLSLVALPLLIVNMAAAQPIPIIDGLYFMLVSWQLAVQSFIYHRSLDVSPLLGLALAFSLLILTYMTLAAFMPEVLNR</sequence>
<evidence type="ECO:0008006" key="4">
    <source>
        <dbReference type="Google" id="ProtNLM"/>
    </source>
</evidence>
<dbReference type="EMBL" id="JAJVKT010000001">
    <property type="protein sequence ID" value="MCE7507030.1"/>
    <property type="molecule type" value="Genomic_DNA"/>
</dbReference>
<gene>
    <name evidence="2" type="ORF">LZG35_00165</name>
</gene>
<organism evidence="2 3">
    <name type="scientific">Alloalcanivorax xenomutans</name>
    <dbReference type="NCBI Taxonomy" id="1094342"/>
    <lineage>
        <taxon>Bacteria</taxon>
        <taxon>Pseudomonadati</taxon>
        <taxon>Pseudomonadota</taxon>
        <taxon>Gammaproteobacteria</taxon>
        <taxon>Oceanospirillales</taxon>
        <taxon>Alcanivoracaceae</taxon>
        <taxon>Alloalcanivorax</taxon>
    </lineage>
</organism>
<dbReference type="RefSeq" id="WP_055098764.1">
    <property type="nucleotide sequence ID" value="NZ_CP012331.1"/>
</dbReference>
<reference evidence="2" key="1">
    <citation type="submission" date="2022-01" db="EMBL/GenBank/DDBJ databases">
        <authorList>
            <person name="Karlyshev A.V."/>
            <person name="Jaspars M."/>
        </authorList>
    </citation>
    <scope>NUCLEOTIDE SEQUENCE</scope>
    <source>
        <strain evidence="2">AGSA3-2</strain>
    </source>
</reference>
<comment type="caution">
    <text evidence="2">The sequence shown here is derived from an EMBL/GenBank/DDBJ whole genome shotgun (WGS) entry which is preliminary data.</text>
</comment>
<dbReference type="GeneID" id="94685777"/>
<feature type="transmembrane region" description="Helical" evidence="1">
    <location>
        <begin position="87"/>
        <end position="110"/>
    </location>
</feature>
<keyword evidence="3" id="KW-1185">Reference proteome</keyword>
<dbReference type="AlphaFoldDB" id="A0A9Q3ZBB4"/>
<keyword evidence="1" id="KW-0812">Transmembrane</keyword>
<keyword evidence="1" id="KW-1133">Transmembrane helix</keyword>